<dbReference type="Gramene" id="KMS65505">
    <property type="protein sequence ID" value="KMS65505"/>
    <property type="gene ID" value="BVRB_035320"/>
</dbReference>
<feature type="transmembrane region" description="Helical" evidence="1">
    <location>
        <begin position="46"/>
        <end position="71"/>
    </location>
</feature>
<evidence type="ECO:0000313" key="3">
    <source>
        <dbReference type="Proteomes" id="UP000035740"/>
    </source>
</evidence>
<evidence type="ECO:0000256" key="1">
    <source>
        <dbReference type="SAM" id="Phobius"/>
    </source>
</evidence>
<keyword evidence="3" id="KW-1185">Reference proteome</keyword>
<dbReference type="AlphaFoldDB" id="A0A0J8BIM3"/>
<protein>
    <submittedName>
        <fullName evidence="2">Uncharacterized protein</fullName>
    </submittedName>
</protein>
<name>A0A0J8BIM3_BETVV</name>
<evidence type="ECO:0000313" key="2">
    <source>
        <dbReference type="EMBL" id="KMS65505.1"/>
    </source>
</evidence>
<keyword evidence="1" id="KW-1133">Transmembrane helix</keyword>
<keyword evidence="1" id="KW-0812">Transmembrane</keyword>
<accession>A0A0J8BIM3</accession>
<reference evidence="2 3" key="1">
    <citation type="journal article" date="2014" name="Nature">
        <title>The genome of the recently domesticated crop plant sugar beet (Beta vulgaris).</title>
        <authorList>
            <person name="Dohm J.C."/>
            <person name="Minoche A.E."/>
            <person name="Holtgrawe D."/>
            <person name="Capella-Gutierrez S."/>
            <person name="Zakrzewski F."/>
            <person name="Tafer H."/>
            <person name="Rupp O."/>
            <person name="Sorensen T.R."/>
            <person name="Stracke R."/>
            <person name="Reinhardt R."/>
            <person name="Goesmann A."/>
            <person name="Kraft T."/>
            <person name="Schulz B."/>
            <person name="Stadler P.F."/>
            <person name="Schmidt T."/>
            <person name="Gabaldon T."/>
            <person name="Lehrach H."/>
            <person name="Weisshaar B."/>
            <person name="Himmelbauer H."/>
        </authorList>
    </citation>
    <scope>NUCLEOTIDE SEQUENCE [LARGE SCALE GENOMIC DNA]</scope>
    <source>
        <tissue evidence="2">Taproot</tissue>
    </source>
</reference>
<dbReference type="Proteomes" id="UP000035740">
    <property type="component" value="Unassembled WGS sequence"/>
</dbReference>
<gene>
    <name evidence="2" type="ORF">BVRB_035320</name>
</gene>
<organism evidence="2 3">
    <name type="scientific">Beta vulgaris subsp. vulgaris</name>
    <name type="common">Beet</name>
    <dbReference type="NCBI Taxonomy" id="3555"/>
    <lineage>
        <taxon>Eukaryota</taxon>
        <taxon>Viridiplantae</taxon>
        <taxon>Streptophyta</taxon>
        <taxon>Embryophyta</taxon>
        <taxon>Tracheophyta</taxon>
        <taxon>Spermatophyta</taxon>
        <taxon>Magnoliopsida</taxon>
        <taxon>eudicotyledons</taxon>
        <taxon>Gunneridae</taxon>
        <taxon>Pentapetalae</taxon>
        <taxon>Caryophyllales</taxon>
        <taxon>Chenopodiaceae</taxon>
        <taxon>Betoideae</taxon>
        <taxon>Beta</taxon>
    </lineage>
</organism>
<keyword evidence="1" id="KW-0472">Membrane</keyword>
<proteinExistence type="predicted"/>
<sequence length="76" mass="8451">MDKDTLKDFAIYALSPEDRLAKMNATAKKPLKESSLTEFYSNPLRVYGYATADCCTCSYTMLIAIATLVCLESVLK</sequence>
<dbReference type="EMBL" id="KQ107667">
    <property type="protein sequence ID" value="KMS65505.1"/>
    <property type="molecule type" value="Genomic_DNA"/>
</dbReference>